<evidence type="ECO:0000313" key="3">
    <source>
        <dbReference type="Proteomes" id="UP000821853"/>
    </source>
</evidence>
<dbReference type="VEuPathDB" id="VectorBase:HLOH_061837"/>
<comment type="caution">
    <text evidence="2">The sequence shown here is derived from an EMBL/GenBank/DDBJ whole genome shotgun (WGS) entry which is preliminary data.</text>
</comment>
<protein>
    <recommendedName>
        <fullName evidence="1">DUF4371 domain-containing protein</fullName>
    </recommendedName>
</protein>
<organism evidence="2 3">
    <name type="scientific">Haemaphysalis longicornis</name>
    <name type="common">Bush tick</name>
    <dbReference type="NCBI Taxonomy" id="44386"/>
    <lineage>
        <taxon>Eukaryota</taxon>
        <taxon>Metazoa</taxon>
        <taxon>Ecdysozoa</taxon>
        <taxon>Arthropoda</taxon>
        <taxon>Chelicerata</taxon>
        <taxon>Arachnida</taxon>
        <taxon>Acari</taxon>
        <taxon>Parasitiformes</taxon>
        <taxon>Ixodida</taxon>
        <taxon>Ixodoidea</taxon>
        <taxon>Ixodidae</taxon>
        <taxon>Haemaphysalinae</taxon>
        <taxon>Haemaphysalis</taxon>
    </lineage>
</organism>
<keyword evidence="3" id="KW-1185">Reference proteome</keyword>
<evidence type="ECO:0000313" key="2">
    <source>
        <dbReference type="EMBL" id="KAH9384743.1"/>
    </source>
</evidence>
<dbReference type="EMBL" id="JABSTR010003019">
    <property type="protein sequence ID" value="KAH9384743.1"/>
    <property type="molecule type" value="Genomic_DNA"/>
</dbReference>
<dbReference type="Proteomes" id="UP000821853">
    <property type="component" value="Unassembled WGS sequence"/>
</dbReference>
<dbReference type="PANTHER" id="PTHR45749:SF21">
    <property type="entry name" value="DUF4371 DOMAIN-CONTAINING PROTEIN"/>
    <property type="match status" value="1"/>
</dbReference>
<dbReference type="AlphaFoldDB" id="A0A9J6H1X4"/>
<sequence length="248" mass="27369">MSLPPKVACEHRLHLHHAQGVPLRGHRDGGKMDLRTEPGENEGNFKALLRLRLCSGNELLKKHLEECSANATYTSWKTQNEIISAYSTITLRKLVAKVNAAKCFGVMAGETIDIGGVEQLSLCARYVDLEEAVVREEFLQFIPVADMTGRGLANTILSGLSDIGVATEYLRAQAYDGAASMSANYNGVQAHIQQHFPNAMYVHCGSHSLNLSLSSACFVPRSETAWEQFPRYASFFTLQNVKLLSLLR</sequence>
<dbReference type="OrthoDB" id="6516454at2759"/>
<dbReference type="PANTHER" id="PTHR45749">
    <property type="match status" value="1"/>
</dbReference>
<proteinExistence type="predicted"/>
<reference evidence="2 3" key="1">
    <citation type="journal article" date="2020" name="Cell">
        <title>Large-Scale Comparative Analyses of Tick Genomes Elucidate Their Genetic Diversity and Vector Capacities.</title>
        <authorList>
            <consortium name="Tick Genome and Microbiome Consortium (TIGMIC)"/>
            <person name="Jia N."/>
            <person name="Wang J."/>
            <person name="Shi W."/>
            <person name="Du L."/>
            <person name="Sun Y."/>
            <person name="Zhan W."/>
            <person name="Jiang J.F."/>
            <person name="Wang Q."/>
            <person name="Zhang B."/>
            <person name="Ji P."/>
            <person name="Bell-Sakyi L."/>
            <person name="Cui X.M."/>
            <person name="Yuan T.T."/>
            <person name="Jiang B.G."/>
            <person name="Yang W.F."/>
            <person name="Lam T.T."/>
            <person name="Chang Q.C."/>
            <person name="Ding S.J."/>
            <person name="Wang X.J."/>
            <person name="Zhu J.G."/>
            <person name="Ruan X.D."/>
            <person name="Zhao L."/>
            <person name="Wei J.T."/>
            <person name="Ye R.Z."/>
            <person name="Que T.C."/>
            <person name="Du C.H."/>
            <person name="Zhou Y.H."/>
            <person name="Cheng J.X."/>
            <person name="Dai P.F."/>
            <person name="Guo W.B."/>
            <person name="Han X.H."/>
            <person name="Huang E.J."/>
            <person name="Li L.F."/>
            <person name="Wei W."/>
            <person name="Gao Y.C."/>
            <person name="Liu J.Z."/>
            <person name="Shao H.Z."/>
            <person name="Wang X."/>
            <person name="Wang C.C."/>
            <person name="Yang T.C."/>
            <person name="Huo Q.B."/>
            <person name="Li W."/>
            <person name="Chen H.Y."/>
            <person name="Chen S.E."/>
            <person name="Zhou L.G."/>
            <person name="Ni X.B."/>
            <person name="Tian J.H."/>
            <person name="Sheng Y."/>
            <person name="Liu T."/>
            <person name="Pan Y.S."/>
            <person name="Xia L.Y."/>
            <person name="Li J."/>
            <person name="Zhao F."/>
            <person name="Cao W.C."/>
        </authorList>
    </citation>
    <scope>NUCLEOTIDE SEQUENCE [LARGE SCALE GENOMIC DNA]</scope>
    <source>
        <strain evidence="2">HaeL-2018</strain>
    </source>
</reference>
<dbReference type="InterPro" id="IPR025398">
    <property type="entry name" value="DUF4371"/>
</dbReference>
<feature type="domain" description="DUF4371" evidence="1">
    <location>
        <begin position="14"/>
        <end position="187"/>
    </location>
</feature>
<dbReference type="Pfam" id="PF14291">
    <property type="entry name" value="DUF4371"/>
    <property type="match status" value="1"/>
</dbReference>
<dbReference type="OMA" id="ATHAMFL"/>
<evidence type="ECO:0000259" key="1">
    <source>
        <dbReference type="Pfam" id="PF14291"/>
    </source>
</evidence>
<gene>
    <name evidence="2" type="ORF">HPB48_026756</name>
</gene>
<name>A0A9J6H1X4_HAELO</name>
<accession>A0A9J6H1X4</accession>